<protein>
    <recommendedName>
        <fullName evidence="2">Protein kinase domain-containing protein</fullName>
    </recommendedName>
</protein>
<organism evidence="3 4">
    <name type="scientific">Amniculicola lignicola CBS 123094</name>
    <dbReference type="NCBI Taxonomy" id="1392246"/>
    <lineage>
        <taxon>Eukaryota</taxon>
        <taxon>Fungi</taxon>
        <taxon>Dikarya</taxon>
        <taxon>Ascomycota</taxon>
        <taxon>Pezizomycotina</taxon>
        <taxon>Dothideomycetes</taxon>
        <taxon>Pleosporomycetidae</taxon>
        <taxon>Pleosporales</taxon>
        <taxon>Amniculicolaceae</taxon>
        <taxon>Amniculicola</taxon>
    </lineage>
</organism>
<evidence type="ECO:0000313" key="4">
    <source>
        <dbReference type="Proteomes" id="UP000799779"/>
    </source>
</evidence>
<dbReference type="PANTHER" id="PTHR24359">
    <property type="entry name" value="SERINE/THREONINE-PROTEIN KINASE SBK1"/>
    <property type="match status" value="1"/>
</dbReference>
<dbReference type="EMBL" id="ML977557">
    <property type="protein sequence ID" value="KAF2007560.1"/>
    <property type="molecule type" value="Genomic_DNA"/>
</dbReference>
<keyword evidence="1" id="KW-1133">Transmembrane helix</keyword>
<dbReference type="Gene3D" id="1.10.510.10">
    <property type="entry name" value="Transferase(Phosphotransferase) domain 1"/>
    <property type="match status" value="1"/>
</dbReference>
<keyword evidence="4" id="KW-1185">Reference proteome</keyword>
<dbReference type="SUPFAM" id="SSF56112">
    <property type="entry name" value="Protein kinase-like (PK-like)"/>
    <property type="match status" value="1"/>
</dbReference>
<dbReference type="PROSITE" id="PS50011">
    <property type="entry name" value="PROTEIN_KINASE_DOM"/>
    <property type="match status" value="1"/>
</dbReference>
<dbReference type="InterPro" id="IPR027417">
    <property type="entry name" value="P-loop_NTPase"/>
</dbReference>
<keyword evidence="1" id="KW-0812">Transmembrane</keyword>
<sequence>MGTHGNGARMDIKRRLESWMKSTEKENKLALRGSFIPEQELKGIMTLENIMNMLPGDVNLEKYNDRAFNRLAKTIKDTASKVYAVLILIDQSDRICDLMDQKPPIDDNYLFQSSNGTVRFCSSLENLRKTPILREFAEEFYKMQWALPQSLTAHGLPEFGKDFIFPFASPRKFLGGGSYGEVCEVTIPAEYLEMLQPGDSTVIAYKRVRRVGGGNRKWNTAKREALVLQARRDDNITPLLASFVAGYENATGPRTIDECLYLISPRAYMDMKAWLTEKPDYISRYFADENRFQRHICEDAMLGLISGLTHIHRELDGKVGYHGDIKPGNLLLFVGQGQPWTWRICDFGAANLKSADDTKTIDMITTPEWAPSELTSDKNKMRGETHGRPHDIFSMGCVFLCLGTILKRKWGHDGLPEFDNQRKSGRGEDEDIRAFSVCMDVVQGWIKNLQDEFHDPHQEIFELIKEMLLQRKKRVHAWEVEVDLFAYMDNNRNPGHVHERLIKAIKKFRGFSSRSENDPLTRAIDKGRSKEFLAIVRKAQQLERSPVSSTASDLTPPSIQTGLSMFPDSPDDQSLYDRETLFSQIEEKLNKNKRDVVALYGISGAGKTSVAIEFAMQLKSKANIKHALIVGAKSPADVQNSYSVIAAKIRESSGSRLSSKIEDVNDVKAWLENKENGSWVMVVDGLGADHPAKSIRHLLPTPKHNSDKMLITTGDKAQVHSFLSSSWAASICVEVQPPSAEDSLRIFSEYIGQPISQPTNGGQETEQQAADRLQTTKLLETLWLPNLIKRAAKYMNEHYITVRQMNGPLAENGSSDLFGDYLESVLKPLIKGPLSLSEILFGDECIEDHREVYLLFNMAFFGEGGVENALLERDYESDDERSRLFTLRKRLVDCVLIKPGHNSLGKEVWVINGNIQMALLRWIDKFGGKDALLRRYDRALSMVYRHYVFETKTREGRDLIASKGPHAIKLSLMSHFEAFVKFVHSMGESPPKLKIELNDTTVLLIMYFSHVLLDQDNHKTAMGVVEYAMNHYGKEEGKDIEQVQNRLRIRFRLRQHLVKIYMSYPEDEADLWTKAERVIESSKDEAGQITELEWGPTRKKRTVSQWELLLDQVRVEWKSNRCKDAREMLEDIIADNGGRLVEHSTRMNLPTQQHIARWVELREGEALGEFHRRLARLRKFFIEIELEDGMLRLAEGSEFAVAQNAREANQAWRDARKALSRAEKAAHQWFGQNEELISKIQVSKAVADTKIGDSIQGAIDVLNKRWRMLETKYGSCKRTWDMERKLNAALLKGHRAQAELGVKRLKELLLLYRNRFGERAMPTLECEKQLQVGLESLTEPSKPWSAVLLFAILSVVGFGFYLGIS</sequence>
<dbReference type="Pfam" id="PF00069">
    <property type="entry name" value="Pkinase"/>
    <property type="match status" value="1"/>
</dbReference>
<dbReference type="SMART" id="SM00220">
    <property type="entry name" value="S_TKc"/>
    <property type="match status" value="1"/>
</dbReference>
<dbReference type="Gene3D" id="3.40.50.300">
    <property type="entry name" value="P-loop containing nucleotide triphosphate hydrolases"/>
    <property type="match status" value="1"/>
</dbReference>
<feature type="transmembrane region" description="Helical" evidence="1">
    <location>
        <begin position="1344"/>
        <end position="1364"/>
    </location>
</feature>
<dbReference type="Proteomes" id="UP000799779">
    <property type="component" value="Unassembled WGS sequence"/>
</dbReference>
<dbReference type="PANTHER" id="PTHR24359:SF1">
    <property type="entry name" value="INHIBITOR OF NUCLEAR FACTOR KAPPA-B KINASE EPSILON SUBUNIT HOMOLOG 1-RELATED"/>
    <property type="match status" value="1"/>
</dbReference>
<dbReference type="OrthoDB" id="4062651at2759"/>
<evidence type="ECO:0000256" key="1">
    <source>
        <dbReference type="SAM" id="Phobius"/>
    </source>
</evidence>
<accession>A0A6A5X3U0</accession>
<evidence type="ECO:0000313" key="3">
    <source>
        <dbReference type="EMBL" id="KAF2007560.1"/>
    </source>
</evidence>
<evidence type="ECO:0000259" key="2">
    <source>
        <dbReference type="PROSITE" id="PS50011"/>
    </source>
</evidence>
<gene>
    <name evidence="3" type="ORF">P154DRAFT_517239</name>
</gene>
<feature type="domain" description="Protein kinase" evidence="2">
    <location>
        <begin position="168"/>
        <end position="486"/>
    </location>
</feature>
<dbReference type="InterPro" id="IPR011009">
    <property type="entry name" value="Kinase-like_dom_sf"/>
</dbReference>
<dbReference type="GO" id="GO:0005524">
    <property type="term" value="F:ATP binding"/>
    <property type="evidence" value="ECO:0007669"/>
    <property type="project" value="InterPro"/>
</dbReference>
<dbReference type="SUPFAM" id="SSF52540">
    <property type="entry name" value="P-loop containing nucleoside triphosphate hydrolases"/>
    <property type="match status" value="1"/>
</dbReference>
<proteinExistence type="predicted"/>
<dbReference type="InterPro" id="IPR000719">
    <property type="entry name" value="Prot_kinase_dom"/>
</dbReference>
<name>A0A6A5X3U0_9PLEO</name>
<dbReference type="GO" id="GO:0004674">
    <property type="term" value="F:protein serine/threonine kinase activity"/>
    <property type="evidence" value="ECO:0007669"/>
    <property type="project" value="TreeGrafter"/>
</dbReference>
<keyword evidence="1" id="KW-0472">Membrane</keyword>
<reference evidence="3" key="1">
    <citation type="journal article" date="2020" name="Stud. Mycol.">
        <title>101 Dothideomycetes genomes: a test case for predicting lifestyles and emergence of pathogens.</title>
        <authorList>
            <person name="Haridas S."/>
            <person name="Albert R."/>
            <person name="Binder M."/>
            <person name="Bloem J."/>
            <person name="Labutti K."/>
            <person name="Salamov A."/>
            <person name="Andreopoulos B."/>
            <person name="Baker S."/>
            <person name="Barry K."/>
            <person name="Bills G."/>
            <person name="Bluhm B."/>
            <person name="Cannon C."/>
            <person name="Castanera R."/>
            <person name="Culley D."/>
            <person name="Daum C."/>
            <person name="Ezra D."/>
            <person name="Gonzalez J."/>
            <person name="Henrissat B."/>
            <person name="Kuo A."/>
            <person name="Liang C."/>
            <person name="Lipzen A."/>
            <person name="Lutzoni F."/>
            <person name="Magnuson J."/>
            <person name="Mondo S."/>
            <person name="Nolan M."/>
            <person name="Ohm R."/>
            <person name="Pangilinan J."/>
            <person name="Park H.-J."/>
            <person name="Ramirez L."/>
            <person name="Alfaro M."/>
            <person name="Sun H."/>
            <person name="Tritt A."/>
            <person name="Yoshinaga Y."/>
            <person name="Zwiers L.-H."/>
            <person name="Turgeon B."/>
            <person name="Goodwin S."/>
            <person name="Spatafora J."/>
            <person name="Crous P."/>
            <person name="Grigoriev I."/>
        </authorList>
    </citation>
    <scope>NUCLEOTIDE SEQUENCE</scope>
    <source>
        <strain evidence="3">CBS 123094</strain>
    </source>
</reference>